<dbReference type="Proteomes" id="UP001271591">
    <property type="component" value="Unassembled WGS sequence"/>
</dbReference>
<evidence type="ECO:0000313" key="5">
    <source>
        <dbReference type="EMBL" id="MDW9352987.1"/>
    </source>
</evidence>
<dbReference type="EMBL" id="DABDSA010000005">
    <property type="protein sequence ID" value="HAI2140899.1"/>
    <property type="molecule type" value="Genomic_DNA"/>
</dbReference>
<dbReference type="RefSeq" id="WP_001561323.1">
    <property type="nucleotide sequence ID" value="NZ_CP027440.1"/>
</dbReference>
<accession>A0A1Q4PBT5</accession>
<feature type="domain" description="GmrSD restriction endonucleases N-terminal" evidence="2">
    <location>
        <begin position="287"/>
        <end position="418"/>
    </location>
</feature>
<reference evidence="3" key="3">
    <citation type="submission" date="2020-02" db="EMBL/GenBank/DDBJ databases">
        <authorList>
            <consortium name="NCBI Pathogen Detection Project"/>
        </authorList>
    </citation>
    <scope>NUCLEOTIDE SEQUENCE</scope>
    <source>
        <strain evidence="3">BCW_4213</strain>
    </source>
</reference>
<dbReference type="PANTHER" id="PTHR39639">
    <property type="entry name" value="CHROMOSOME 16, WHOLE GENOME SHOTGUN SEQUENCE"/>
    <property type="match status" value="1"/>
</dbReference>
<evidence type="ECO:0000259" key="2">
    <source>
        <dbReference type="Pfam" id="PF03235"/>
    </source>
</evidence>
<evidence type="ECO:0000256" key="1">
    <source>
        <dbReference type="SAM" id="MobiDB-lite"/>
    </source>
</evidence>
<proteinExistence type="predicted"/>
<dbReference type="EMBL" id="VZEL01000002">
    <property type="protein sequence ID" value="KAB0126846.1"/>
    <property type="molecule type" value="Genomic_DNA"/>
</dbReference>
<sequence>MNFEELINDIERLLIGKELQSINPNTPPLFLLKIDRDIGKYYVSVSLNAKPTARSISEFEYIFNDLLRKGFCNVDQSLYGSSSSRNHPETIFANLPYIQFFKFKKKKHILLRNKNVHEAGQLSELQGAESRAIRKQIENYLSLNLSEIAEQQLKSLEKMFDAYDAILKKYPGDIPVIMAEQGLLGLKNISEVLINSYVSLDFDSSGDKINKLSKFKQVELFKEDLSLEDLIESPEISGVDSGDKNIEEQSESELAPEQKRTGIAKMLMTTPVLTLIFDRVRYDEIELQPDFQRKDRIWPDDKKSKLIESILMKLPLPGFYFGEKPNGNWVVIDGLQRTTTICDYMSGHFSLKGLSILEHLNGKSFKDLTRTEQRDIREYQITAYQIELNDDSSELVVELFHRINTYGVKLSSQEIRSALNKGNSVTFLRYLASLETFKKATQFKVKPDRQKDMELCLSALAFMVLGYNNYGQHSYDHFLCSAMQKLNNYPLSIINKEEIDAGTALISPSSEVFLTLYSKYNQALILANEVFGEIAFSKDPENKKSPINKQLFELIVTVFSVFDSHQKEMMLANGDKFIDSLYLAIEENSSRYAKWESDTYEKDDRGFRDSISTSTGKRISVVYRFDAFLNILGKSTGITIDSKLLQGE</sequence>
<gene>
    <name evidence="4" type="ORF">F7F11_03485</name>
    <name evidence="3" type="ORF">HI055_001208</name>
    <name evidence="5" type="ORF">R8G00_26425</name>
</gene>
<protein>
    <submittedName>
        <fullName evidence="3">DUF262 domain-containing protein</fullName>
    </submittedName>
</protein>
<dbReference type="EMBL" id="JAWPMK010000002">
    <property type="protein sequence ID" value="MDW9352987.1"/>
    <property type="molecule type" value="Genomic_DNA"/>
</dbReference>
<comment type="caution">
    <text evidence="3">The sequence shown here is derived from an EMBL/GenBank/DDBJ whole genome shotgun (WGS) entry which is preliminary data.</text>
</comment>
<evidence type="ECO:0000313" key="6">
    <source>
        <dbReference type="Proteomes" id="UP000327073"/>
    </source>
</evidence>
<dbReference type="AlphaFoldDB" id="A0A1Q4PBT5"/>
<reference evidence="5" key="4">
    <citation type="submission" date="2023-10" db="EMBL/GenBank/DDBJ databases">
        <title>Draft Genome Sequence of a Shiga toxin-producing Escherichia coli strain from deer meat showing an IS-element integration in the B-subunit of the Shiga toxin Stx2b gene.</title>
        <authorList>
            <person name="Projahn M."/>
            <person name="Borowiak M."/>
        </authorList>
    </citation>
    <scope>NUCLEOTIDE SEQUENCE</scope>
    <source>
        <strain evidence="5">BfR-EC-18960</strain>
    </source>
</reference>
<dbReference type="PANTHER" id="PTHR39639:SF1">
    <property type="entry name" value="DUF262 DOMAIN-CONTAINING PROTEIN"/>
    <property type="match status" value="1"/>
</dbReference>
<dbReference type="Pfam" id="PF03235">
    <property type="entry name" value="GmrSD_N"/>
    <property type="match status" value="1"/>
</dbReference>
<reference evidence="4 6" key="2">
    <citation type="submission" date="2019-03" db="EMBL/GenBank/DDBJ databases">
        <title>Whole Genome Sequencing of Shiga-Toxin Escherichia coli Strains from Nebraska.</title>
        <authorList>
            <person name="Abdalhamid B."/>
            <person name="Mccutchen E.L."/>
            <person name="Bouska A.C."/>
            <person name="Hinrichs S.H."/>
            <person name="Iwen P.C."/>
        </authorList>
    </citation>
    <scope>NUCLEOTIDE SEQUENCE [LARGE SCALE GENOMIC DNA]</scope>
    <source>
        <strain evidence="4 6">STEC_170836</strain>
    </source>
</reference>
<feature type="region of interest" description="Disordered" evidence="1">
    <location>
        <begin position="236"/>
        <end position="258"/>
    </location>
</feature>
<evidence type="ECO:0000313" key="3">
    <source>
        <dbReference type="EMBL" id="HAI2140899.1"/>
    </source>
</evidence>
<dbReference type="InterPro" id="IPR004919">
    <property type="entry name" value="GmrSD_N"/>
</dbReference>
<evidence type="ECO:0000313" key="4">
    <source>
        <dbReference type="EMBL" id="KAB0126846.1"/>
    </source>
</evidence>
<organism evidence="3">
    <name type="scientific">Escherichia coli</name>
    <dbReference type="NCBI Taxonomy" id="562"/>
    <lineage>
        <taxon>Bacteria</taxon>
        <taxon>Pseudomonadati</taxon>
        <taxon>Pseudomonadota</taxon>
        <taxon>Gammaproteobacteria</taxon>
        <taxon>Enterobacterales</taxon>
        <taxon>Enterobacteriaceae</taxon>
        <taxon>Escherichia</taxon>
    </lineage>
</organism>
<dbReference type="Proteomes" id="UP000327073">
    <property type="component" value="Unassembled WGS sequence"/>
</dbReference>
<dbReference type="Proteomes" id="UP000852798">
    <property type="component" value="Unassembled WGS sequence"/>
</dbReference>
<name>A0A1Q4PBT5_ECOLX</name>
<reference evidence="3" key="1">
    <citation type="journal article" date="2018" name="Genome Biol.">
        <title>SKESA: strategic k-mer extension for scrupulous assemblies.</title>
        <authorList>
            <person name="Souvorov A."/>
            <person name="Agarwala R."/>
            <person name="Lipman D.J."/>
        </authorList>
    </citation>
    <scope>NUCLEOTIDE SEQUENCE [LARGE SCALE GENOMIC DNA]</scope>
    <source>
        <strain evidence="3">BCW_4213</strain>
    </source>
</reference>